<comment type="caution">
    <text evidence="1">The sequence shown here is derived from an EMBL/GenBank/DDBJ whole genome shotgun (WGS) entry which is preliminary data.</text>
</comment>
<protein>
    <submittedName>
        <fullName evidence="1">Uncharacterized protein</fullName>
    </submittedName>
</protein>
<organism evidence="1 2">
    <name type="scientific">Linum tenue</name>
    <dbReference type="NCBI Taxonomy" id="586396"/>
    <lineage>
        <taxon>Eukaryota</taxon>
        <taxon>Viridiplantae</taxon>
        <taxon>Streptophyta</taxon>
        <taxon>Embryophyta</taxon>
        <taxon>Tracheophyta</taxon>
        <taxon>Spermatophyta</taxon>
        <taxon>Magnoliopsida</taxon>
        <taxon>eudicotyledons</taxon>
        <taxon>Gunneridae</taxon>
        <taxon>Pentapetalae</taxon>
        <taxon>rosids</taxon>
        <taxon>fabids</taxon>
        <taxon>Malpighiales</taxon>
        <taxon>Linaceae</taxon>
        <taxon>Linum</taxon>
    </lineage>
</organism>
<dbReference type="Proteomes" id="UP001154282">
    <property type="component" value="Unassembled WGS sequence"/>
</dbReference>
<evidence type="ECO:0000313" key="2">
    <source>
        <dbReference type="Proteomes" id="UP001154282"/>
    </source>
</evidence>
<sequence>MVLQQAAGKVLLPTVSSSLMIQKGFNSSMASGRLPSGRR</sequence>
<evidence type="ECO:0000313" key="1">
    <source>
        <dbReference type="EMBL" id="CAI0414398.1"/>
    </source>
</evidence>
<gene>
    <name evidence="1" type="ORF">LITE_LOCUS16271</name>
</gene>
<keyword evidence="2" id="KW-1185">Reference proteome</keyword>
<name>A0AAV0JWQ0_9ROSI</name>
<dbReference type="AlphaFoldDB" id="A0AAV0JWQ0"/>
<dbReference type="EMBL" id="CAMGYJ010000005">
    <property type="protein sequence ID" value="CAI0414398.1"/>
    <property type="molecule type" value="Genomic_DNA"/>
</dbReference>
<proteinExistence type="predicted"/>
<accession>A0AAV0JWQ0</accession>
<reference evidence="1" key="1">
    <citation type="submission" date="2022-08" db="EMBL/GenBank/DDBJ databases">
        <authorList>
            <person name="Gutierrez-Valencia J."/>
        </authorList>
    </citation>
    <scope>NUCLEOTIDE SEQUENCE</scope>
</reference>